<dbReference type="InterPro" id="IPR000250">
    <property type="entry name" value="Peptidase_G1"/>
</dbReference>
<keyword evidence="2" id="KW-0732">Signal</keyword>
<reference evidence="3" key="1">
    <citation type="submission" date="2023-01" db="EMBL/GenBank/DDBJ databases">
        <authorList>
            <person name="Van Ghelder C."/>
            <person name="Rancurel C."/>
        </authorList>
    </citation>
    <scope>NUCLEOTIDE SEQUENCE</scope>
    <source>
        <strain evidence="3">CNCM I-4278</strain>
    </source>
</reference>
<dbReference type="PANTHER" id="PTHR37536">
    <property type="entry name" value="PUTATIVE (AFU_ORTHOLOGUE AFUA_3G02970)-RELATED"/>
    <property type="match status" value="1"/>
</dbReference>
<feature type="signal peptide" evidence="2">
    <location>
        <begin position="1"/>
        <end position="17"/>
    </location>
</feature>
<dbReference type="CDD" id="cd13426">
    <property type="entry name" value="Peptidase_G1"/>
    <property type="match status" value="1"/>
</dbReference>
<dbReference type="Pfam" id="PF01828">
    <property type="entry name" value="Peptidase_A4"/>
    <property type="match status" value="1"/>
</dbReference>
<sequence length="279" mass="31242">MKLNTLFAFALAATVSAAPLHEPREQPHNQKNDQYEYRPVTKLDEGTLQVTDNDDPPKHTPHVYESKNWSGAVLKNQPEERYIYTSVRGRFTVPSVQYHGSHHKDESAAIWIGIDGFPDGTSMLQAGVSITVPEKGPVKYEIGVEWYPEPLQKLSYFPIHAGDVISIDIVANTSTTGTIIVDNESRGELARIPMQAPAKEPGENYWLMGQSVEWIVEDFQHPLANFSEVVFYNASAETSFYETVTLSEADVIILKPRQSESLSQVSIDSDSQLTVRYRG</sequence>
<keyword evidence="4" id="KW-1185">Reference proteome</keyword>
<evidence type="ECO:0000256" key="2">
    <source>
        <dbReference type="SAM" id="SignalP"/>
    </source>
</evidence>
<gene>
    <name evidence="3" type="ORF">PDIGIT_LOCUS8981</name>
</gene>
<comment type="caution">
    <text evidence="3">The sequence shown here is derived from an EMBL/GenBank/DDBJ whole genome shotgun (WGS) entry which is preliminary data.</text>
</comment>
<dbReference type="GO" id="GO:0006508">
    <property type="term" value="P:proteolysis"/>
    <property type="evidence" value="ECO:0007669"/>
    <property type="project" value="InterPro"/>
</dbReference>
<dbReference type="SUPFAM" id="SSF49899">
    <property type="entry name" value="Concanavalin A-like lectins/glucanases"/>
    <property type="match status" value="1"/>
</dbReference>
<name>A0A9W4UKH0_9PLEO</name>
<dbReference type="InterPro" id="IPR038656">
    <property type="entry name" value="Peptidase_G1_sf"/>
</dbReference>
<protein>
    <submittedName>
        <fullName evidence="3">Uncharacterized protein</fullName>
    </submittedName>
</protein>
<feature type="chain" id="PRO_5040852689" evidence="2">
    <location>
        <begin position="18"/>
        <end position="279"/>
    </location>
</feature>
<dbReference type="Gene3D" id="2.60.120.700">
    <property type="entry name" value="Peptidase G1"/>
    <property type="match status" value="1"/>
</dbReference>
<accession>A0A9W4UKH0</accession>
<evidence type="ECO:0000313" key="4">
    <source>
        <dbReference type="Proteomes" id="UP001152607"/>
    </source>
</evidence>
<dbReference type="PRINTS" id="PR00977">
    <property type="entry name" value="SCYTLDPTASE"/>
</dbReference>
<organism evidence="3 4">
    <name type="scientific">Periconia digitata</name>
    <dbReference type="NCBI Taxonomy" id="1303443"/>
    <lineage>
        <taxon>Eukaryota</taxon>
        <taxon>Fungi</taxon>
        <taxon>Dikarya</taxon>
        <taxon>Ascomycota</taxon>
        <taxon>Pezizomycotina</taxon>
        <taxon>Dothideomycetes</taxon>
        <taxon>Pleosporomycetidae</taxon>
        <taxon>Pleosporales</taxon>
        <taxon>Massarineae</taxon>
        <taxon>Periconiaceae</taxon>
        <taxon>Periconia</taxon>
    </lineage>
</organism>
<dbReference type="GO" id="GO:0070007">
    <property type="term" value="F:glutamic-type endopeptidase activity"/>
    <property type="evidence" value="ECO:0007669"/>
    <property type="project" value="InterPro"/>
</dbReference>
<dbReference type="PANTHER" id="PTHR37536:SF1">
    <property type="entry name" value="ASPERGILLOPEPSIN, PUTAITVE (AFU_ORTHOLOGUE AFUA_7G01200)"/>
    <property type="match status" value="1"/>
</dbReference>
<dbReference type="OrthoDB" id="2862635at2759"/>
<dbReference type="AlphaFoldDB" id="A0A9W4UKH0"/>
<evidence type="ECO:0000313" key="3">
    <source>
        <dbReference type="EMBL" id="CAI6335893.1"/>
    </source>
</evidence>
<feature type="active site" description="Proton acceptor" evidence="1">
    <location>
        <position position="217"/>
    </location>
</feature>
<dbReference type="EMBL" id="CAOQHR010000006">
    <property type="protein sequence ID" value="CAI6335893.1"/>
    <property type="molecule type" value="Genomic_DNA"/>
</dbReference>
<dbReference type="InterPro" id="IPR013320">
    <property type="entry name" value="ConA-like_dom_sf"/>
</dbReference>
<dbReference type="Proteomes" id="UP001152607">
    <property type="component" value="Unassembled WGS sequence"/>
</dbReference>
<proteinExistence type="predicted"/>
<evidence type="ECO:0000256" key="1">
    <source>
        <dbReference type="PIRSR" id="PIRSR600250-50"/>
    </source>
</evidence>